<feature type="domain" description="Glycosyl transferase family 1" evidence="1">
    <location>
        <begin position="193"/>
        <end position="345"/>
    </location>
</feature>
<keyword evidence="3" id="KW-1185">Reference proteome</keyword>
<dbReference type="InterPro" id="IPR001296">
    <property type="entry name" value="Glyco_trans_1"/>
</dbReference>
<evidence type="ECO:0000313" key="3">
    <source>
        <dbReference type="Proteomes" id="UP000515237"/>
    </source>
</evidence>
<sequence length="378" mass="43863">MKKTRILIASVLKPVNDTRMFEKIGSSLAHLPYTDVHIAGYAGVLPKTNLPITFHPFKEFKRLSWGRVKTQWEMWQLLRRIKPDLLIVSTHELLLVALVFKLFFKKKIWYDVRENYFLNLTTQQFYGGLSKRILAYTIRLIERLSAPFISQFLLAEQSYAQELSFVQHRFVILENKFIPPANNFAARKTYPVKINNNPIKLLYSGTISEMHGIFEAIELCRQLHQEHASVTLTIMGYCAIPETLVQIRDQIKSKPYITLIGGDKLVPHSQIVNEISTSQVGLLPYQPHPSTFRCIPTKLFEYLANGLPVLVQENPYWVERVNSNQAGIMLHFKNFNAAEILKKLKSQEFYPAGPPEEAFWKTEEIKLISLFRQEFKHL</sequence>
<protein>
    <submittedName>
        <fullName evidence="2">Glycosyltransferase</fullName>
    </submittedName>
</protein>
<proteinExistence type="predicted"/>
<evidence type="ECO:0000313" key="2">
    <source>
        <dbReference type="EMBL" id="QNF34849.1"/>
    </source>
</evidence>
<dbReference type="AlphaFoldDB" id="A0A7G7GCG5"/>
<dbReference type="RefSeq" id="WP_185271343.1">
    <property type="nucleotide sequence ID" value="NZ_CP055156.1"/>
</dbReference>
<evidence type="ECO:0000259" key="1">
    <source>
        <dbReference type="Pfam" id="PF00534"/>
    </source>
</evidence>
<dbReference type="Pfam" id="PF00534">
    <property type="entry name" value="Glycos_transf_1"/>
    <property type="match status" value="1"/>
</dbReference>
<keyword evidence="2" id="KW-0808">Transferase</keyword>
<dbReference type="KEGG" id="aswu:HUW51_19755"/>
<dbReference type="Proteomes" id="UP000515237">
    <property type="component" value="Chromosome"/>
</dbReference>
<gene>
    <name evidence="2" type="ORF">HUW51_19755</name>
</gene>
<organism evidence="2 3">
    <name type="scientific">Adhaeribacter swui</name>
    <dbReference type="NCBI Taxonomy" id="2086471"/>
    <lineage>
        <taxon>Bacteria</taxon>
        <taxon>Pseudomonadati</taxon>
        <taxon>Bacteroidota</taxon>
        <taxon>Cytophagia</taxon>
        <taxon>Cytophagales</taxon>
        <taxon>Hymenobacteraceae</taxon>
        <taxon>Adhaeribacter</taxon>
    </lineage>
</organism>
<dbReference type="EMBL" id="CP055156">
    <property type="protein sequence ID" value="QNF34849.1"/>
    <property type="molecule type" value="Genomic_DNA"/>
</dbReference>
<dbReference type="Gene3D" id="3.40.50.2000">
    <property type="entry name" value="Glycogen Phosphorylase B"/>
    <property type="match status" value="1"/>
</dbReference>
<dbReference type="SUPFAM" id="SSF53756">
    <property type="entry name" value="UDP-Glycosyltransferase/glycogen phosphorylase"/>
    <property type="match status" value="1"/>
</dbReference>
<reference evidence="2 3" key="1">
    <citation type="journal article" date="2018" name="Int. J. Syst. Evol. Microbiol.">
        <title>Adhaeribacter swui sp. nov., isolated from wet mud.</title>
        <authorList>
            <person name="Kim D.U."/>
            <person name="Kim K.W."/>
            <person name="Kang M.S."/>
            <person name="Kim J.Y."/>
            <person name="Jang J.H."/>
            <person name="Kim M.K."/>
        </authorList>
    </citation>
    <scope>NUCLEOTIDE SEQUENCE [LARGE SCALE GENOMIC DNA]</scope>
    <source>
        <strain evidence="2 3">KCTC 52873</strain>
    </source>
</reference>
<dbReference type="GO" id="GO:0016757">
    <property type="term" value="F:glycosyltransferase activity"/>
    <property type="evidence" value="ECO:0007669"/>
    <property type="project" value="InterPro"/>
</dbReference>
<name>A0A7G7GCG5_9BACT</name>
<accession>A0A7G7GCG5</accession>